<evidence type="ECO:0000259" key="4">
    <source>
        <dbReference type="PROSITE" id="PS50893"/>
    </source>
</evidence>
<sequence length="274" mass="30527">MSLSQQQDIDFIVQAKHLYLDYAQSPTDSEHAAVVEDANFSIERGEKFVIIGSSGCGKTTLLKAIGGFIAPVQGEILLNDVPVTKPGPDRAFVFQDFEQLFAWRTVLDNIVYALRVTKRISKQEAISKARSYLELVQVAHAANKYPYQLSGGMKQRAALARALALEPELLLMDEPFGALDAITRNQLQLELNEIWKRTGVTIVLVTHSIQEAVFLGTHVMVMSSSPALIRKIVDTRHAHEFGSQEFDDLSIHLRSQLIHQETKSEELAELSAVE</sequence>
<dbReference type="InterPro" id="IPR003439">
    <property type="entry name" value="ABC_transporter-like_ATP-bd"/>
</dbReference>
<dbReference type="InterPro" id="IPR050166">
    <property type="entry name" value="ABC_transporter_ATP-bind"/>
</dbReference>
<dbReference type="Pfam" id="PF00005">
    <property type="entry name" value="ABC_tran"/>
    <property type="match status" value="1"/>
</dbReference>
<dbReference type="OrthoDB" id="9784450at2"/>
<dbReference type="AlphaFoldDB" id="A0A402BFJ1"/>
<dbReference type="GO" id="GO:0005524">
    <property type="term" value="F:ATP binding"/>
    <property type="evidence" value="ECO:0007669"/>
    <property type="project" value="UniProtKB-KW"/>
</dbReference>
<evidence type="ECO:0000256" key="1">
    <source>
        <dbReference type="ARBA" id="ARBA00022448"/>
    </source>
</evidence>
<feature type="domain" description="ABC transporter" evidence="4">
    <location>
        <begin position="13"/>
        <end position="249"/>
    </location>
</feature>
<evidence type="ECO:0000256" key="2">
    <source>
        <dbReference type="ARBA" id="ARBA00022741"/>
    </source>
</evidence>
<organism evidence="5 6">
    <name type="scientific">Dictyobacter alpinus</name>
    <dbReference type="NCBI Taxonomy" id="2014873"/>
    <lineage>
        <taxon>Bacteria</taxon>
        <taxon>Bacillati</taxon>
        <taxon>Chloroflexota</taxon>
        <taxon>Ktedonobacteria</taxon>
        <taxon>Ktedonobacterales</taxon>
        <taxon>Dictyobacteraceae</taxon>
        <taxon>Dictyobacter</taxon>
    </lineage>
</organism>
<dbReference type="PROSITE" id="PS00211">
    <property type="entry name" value="ABC_TRANSPORTER_1"/>
    <property type="match status" value="1"/>
</dbReference>
<keyword evidence="6" id="KW-1185">Reference proteome</keyword>
<accession>A0A402BFJ1</accession>
<reference evidence="6" key="1">
    <citation type="submission" date="2018-12" db="EMBL/GenBank/DDBJ databases">
        <title>Tengunoibacter tsumagoiensis gen. nov., sp. nov., Dictyobacter kobayashii sp. nov., D. alpinus sp. nov., and D. joshuensis sp. nov. and description of Dictyobacteraceae fam. nov. within the order Ktedonobacterales isolated from Tengu-no-mugimeshi.</title>
        <authorList>
            <person name="Wang C.M."/>
            <person name="Zheng Y."/>
            <person name="Sakai Y."/>
            <person name="Toyoda A."/>
            <person name="Minakuchi Y."/>
            <person name="Abe K."/>
            <person name="Yokota A."/>
            <person name="Yabe S."/>
        </authorList>
    </citation>
    <scope>NUCLEOTIDE SEQUENCE [LARGE SCALE GENOMIC DNA]</scope>
    <source>
        <strain evidence="6">Uno16</strain>
    </source>
</reference>
<dbReference type="Proteomes" id="UP000287171">
    <property type="component" value="Unassembled WGS sequence"/>
</dbReference>
<dbReference type="SMART" id="SM00382">
    <property type="entry name" value="AAA"/>
    <property type="match status" value="1"/>
</dbReference>
<evidence type="ECO:0000313" key="6">
    <source>
        <dbReference type="Proteomes" id="UP000287171"/>
    </source>
</evidence>
<dbReference type="GO" id="GO:0016887">
    <property type="term" value="F:ATP hydrolysis activity"/>
    <property type="evidence" value="ECO:0007669"/>
    <property type="project" value="InterPro"/>
</dbReference>
<protein>
    <submittedName>
        <fullName evidence="5">Sulfonate ABC transporter ATP-binding lipoprotein</fullName>
    </submittedName>
</protein>
<keyword evidence="2" id="KW-0547">Nucleotide-binding</keyword>
<proteinExistence type="predicted"/>
<keyword evidence="3 5" id="KW-0067">ATP-binding</keyword>
<name>A0A402BFJ1_9CHLR</name>
<dbReference type="InterPro" id="IPR017871">
    <property type="entry name" value="ABC_transporter-like_CS"/>
</dbReference>
<evidence type="ECO:0000313" key="5">
    <source>
        <dbReference type="EMBL" id="GCE30027.1"/>
    </source>
</evidence>
<keyword evidence="5" id="KW-0449">Lipoprotein</keyword>
<dbReference type="Gene3D" id="3.40.50.300">
    <property type="entry name" value="P-loop containing nucleotide triphosphate hydrolases"/>
    <property type="match status" value="1"/>
</dbReference>
<keyword evidence="1" id="KW-0813">Transport</keyword>
<comment type="caution">
    <text evidence="5">The sequence shown here is derived from an EMBL/GenBank/DDBJ whole genome shotgun (WGS) entry which is preliminary data.</text>
</comment>
<dbReference type="InterPro" id="IPR027417">
    <property type="entry name" value="P-loop_NTPase"/>
</dbReference>
<evidence type="ECO:0000256" key="3">
    <source>
        <dbReference type="ARBA" id="ARBA00022840"/>
    </source>
</evidence>
<dbReference type="InterPro" id="IPR003593">
    <property type="entry name" value="AAA+_ATPase"/>
</dbReference>
<dbReference type="SUPFAM" id="SSF52540">
    <property type="entry name" value="P-loop containing nucleoside triphosphate hydrolases"/>
    <property type="match status" value="1"/>
</dbReference>
<dbReference type="PANTHER" id="PTHR42788">
    <property type="entry name" value="TAURINE IMPORT ATP-BINDING PROTEIN-RELATED"/>
    <property type="match status" value="1"/>
</dbReference>
<dbReference type="EMBL" id="BIFT01000002">
    <property type="protein sequence ID" value="GCE30027.1"/>
    <property type="molecule type" value="Genomic_DNA"/>
</dbReference>
<gene>
    <name evidence="5" type="ORF">KDA_55110</name>
</gene>
<dbReference type="PANTHER" id="PTHR42788:SF10">
    <property type="entry name" value="ABC TRANSPORTER ATP-BINDING PROTEIN"/>
    <property type="match status" value="1"/>
</dbReference>
<dbReference type="PROSITE" id="PS50893">
    <property type="entry name" value="ABC_TRANSPORTER_2"/>
    <property type="match status" value="1"/>
</dbReference>